<evidence type="ECO:0000256" key="1">
    <source>
        <dbReference type="SAM" id="MobiDB-lite"/>
    </source>
</evidence>
<dbReference type="AlphaFoldDB" id="A0A1V2I2Z1"/>
<sequence length="185" mass="18395">MIACLVGAALTLFASSATWARAEVRDAASAGGPTMSTPLTVALAGGDLAPAVSALGLVGLAAAVALVATRGVGRRVVGVLVALAGVGVVVVAARIGFAPEPAVRAARHVVDLAPSGHPRIDRVRLTAAPWAAVLGGLAFTGAGVLAAALGPRWPGMGGRYQTRAPRPLDDWDAIERGQDPTASSN</sequence>
<feature type="compositionally biased region" description="Basic and acidic residues" evidence="1">
    <location>
        <begin position="166"/>
        <end position="178"/>
    </location>
</feature>
<name>A0A1V2I2Z1_9ACTN</name>
<keyword evidence="2" id="KW-0812">Transmembrane</keyword>
<keyword evidence="2" id="KW-0472">Membrane</keyword>
<dbReference type="Proteomes" id="UP000188929">
    <property type="component" value="Unassembled WGS sequence"/>
</dbReference>
<gene>
    <name evidence="4" type="ORF">BL253_31485</name>
</gene>
<evidence type="ECO:0000256" key="3">
    <source>
        <dbReference type="SAM" id="SignalP"/>
    </source>
</evidence>
<feature type="chain" id="PRO_5012392105" evidence="3">
    <location>
        <begin position="23"/>
        <end position="185"/>
    </location>
</feature>
<protein>
    <submittedName>
        <fullName evidence="4">Trp biosynthesis protein</fullName>
    </submittedName>
</protein>
<dbReference type="InterPro" id="IPR019051">
    <property type="entry name" value="Trp_biosyn_TM_oprn/chp"/>
</dbReference>
<accession>A0A1V2I2Z1</accession>
<feature type="region of interest" description="Disordered" evidence="1">
    <location>
        <begin position="160"/>
        <end position="185"/>
    </location>
</feature>
<evidence type="ECO:0000313" key="5">
    <source>
        <dbReference type="Proteomes" id="UP000188929"/>
    </source>
</evidence>
<keyword evidence="5" id="KW-1185">Reference proteome</keyword>
<dbReference type="EMBL" id="MOMC01000076">
    <property type="protein sequence ID" value="ONH24012.1"/>
    <property type="molecule type" value="Genomic_DNA"/>
</dbReference>
<organism evidence="4 5">
    <name type="scientific">Pseudofrankia asymbiotica</name>
    <dbReference type="NCBI Taxonomy" id="1834516"/>
    <lineage>
        <taxon>Bacteria</taxon>
        <taxon>Bacillati</taxon>
        <taxon>Actinomycetota</taxon>
        <taxon>Actinomycetes</taxon>
        <taxon>Frankiales</taxon>
        <taxon>Frankiaceae</taxon>
        <taxon>Pseudofrankia</taxon>
    </lineage>
</organism>
<evidence type="ECO:0000313" key="4">
    <source>
        <dbReference type="EMBL" id="ONH24012.1"/>
    </source>
</evidence>
<feature type="transmembrane region" description="Helical" evidence="2">
    <location>
        <begin position="48"/>
        <end position="69"/>
    </location>
</feature>
<keyword evidence="3" id="KW-0732">Signal</keyword>
<feature type="transmembrane region" description="Helical" evidence="2">
    <location>
        <begin position="127"/>
        <end position="149"/>
    </location>
</feature>
<reference evidence="5" key="1">
    <citation type="submission" date="2016-10" db="EMBL/GenBank/DDBJ databases">
        <title>Frankia sp. NRRL B-16386 Genome sequencing.</title>
        <authorList>
            <person name="Ghodhbane-Gtari F."/>
            <person name="Swanson E."/>
            <person name="Gueddou A."/>
            <person name="Hezbri K."/>
            <person name="Ktari K."/>
            <person name="Nouioui I."/>
            <person name="Morris K."/>
            <person name="Simpson S."/>
            <person name="Abebe-Akele F."/>
            <person name="Thomas K."/>
            <person name="Gtari M."/>
            <person name="Tisa L.S."/>
        </authorList>
    </citation>
    <scope>NUCLEOTIDE SEQUENCE [LARGE SCALE GENOMIC DNA]</scope>
    <source>
        <strain evidence="5">NRRL B-16386</strain>
    </source>
</reference>
<keyword evidence="2" id="KW-1133">Transmembrane helix</keyword>
<feature type="transmembrane region" description="Helical" evidence="2">
    <location>
        <begin position="76"/>
        <end position="97"/>
    </location>
</feature>
<comment type="caution">
    <text evidence="4">The sequence shown here is derived from an EMBL/GenBank/DDBJ whole genome shotgun (WGS) entry which is preliminary data.</text>
</comment>
<dbReference type="Pfam" id="PF09534">
    <property type="entry name" value="Trp_oprn_chp"/>
    <property type="match status" value="1"/>
</dbReference>
<dbReference type="STRING" id="1834516.BL253_31485"/>
<feature type="signal peptide" evidence="3">
    <location>
        <begin position="1"/>
        <end position="22"/>
    </location>
</feature>
<evidence type="ECO:0000256" key="2">
    <source>
        <dbReference type="SAM" id="Phobius"/>
    </source>
</evidence>
<proteinExistence type="predicted"/>